<feature type="binding site" evidence="8">
    <location>
        <begin position="78"/>
        <end position="79"/>
    </location>
    <ligand>
        <name>beta-D-galactose</name>
        <dbReference type="ChEBI" id="CHEBI:27667"/>
    </ligand>
</feature>
<dbReference type="EC" id="5.1.3.3" evidence="5"/>
<dbReference type="GO" id="GO:0030246">
    <property type="term" value="F:carbohydrate binding"/>
    <property type="evidence" value="ECO:0007669"/>
    <property type="project" value="InterPro"/>
</dbReference>
<dbReference type="InterPro" id="IPR047215">
    <property type="entry name" value="Galactose_mutarotase-like"/>
</dbReference>
<dbReference type="InterPro" id="IPR014718">
    <property type="entry name" value="GH-type_carb-bd"/>
</dbReference>
<dbReference type="SUPFAM" id="SSF74650">
    <property type="entry name" value="Galactose mutarotase-like"/>
    <property type="match status" value="1"/>
</dbReference>
<comment type="caution">
    <text evidence="9">The sequence shown here is derived from an EMBL/GenBank/DDBJ whole genome shotgun (WGS) entry which is preliminary data.</text>
</comment>
<feature type="binding site" evidence="7">
    <location>
        <position position="238"/>
    </location>
    <ligand>
        <name>beta-D-galactose</name>
        <dbReference type="ChEBI" id="CHEBI:27667"/>
    </ligand>
</feature>
<dbReference type="GO" id="GO:0006006">
    <property type="term" value="P:glucose metabolic process"/>
    <property type="evidence" value="ECO:0007669"/>
    <property type="project" value="TreeGrafter"/>
</dbReference>
<dbReference type="InterPro" id="IPR011013">
    <property type="entry name" value="Gal_mutarotase_sf_dom"/>
</dbReference>
<dbReference type="GO" id="GO:0004034">
    <property type="term" value="F:aldose 1-epimerase activity"/>
    <property type="evidence" value="ECO:0007669"/>
    <property type="project" value="UniProtKB-EC"/>
</dbReference>
<evidence type="ECO:0000256" key="6">
    <source>
        <dbReference type="PIRSR" id="PIRSR005096-1"/>
    </source>
</evidence>
<evidence type="ECO:0000256" key="8">
    <source>
        <dbReference type="PIRSR" id="PIRSR005096-3"/>
    </source>
</evidence>
<reference evidence="9 10" key="1">
    <citation type="journal article" date="2014" name="Int. J. Syst. Evol. Microbiol.">
        <title>Complete genome sequence of Corynebacterium casei LMG S-19264T (=DSM 44701T), isolated from a smear-ripened cheese.</title>
        <authorList>
            <consortium name="US DOE Joint Genome Institute (JGI-PGF)"/>
            <person name="Walter F."/>
            <person name="Albersmeier A."/>
            <person name="Kalinowski J."/>
            <person name="Ruckert C."/>
        </authorList>
    </citation>
    <scope>NUCLEOTIDE SEQUENCE [LARGE SCALE GENOMIC DNA]</scope>
    <source>
        <strain evidence="9 10">CGMCC 1.15896</strain>
    </source>
</reference>
<dbReference type="Pfam" id="PF01263">
    <property type="entry name" value="Aldose_epim"/>
    <property type="match status" value="1"/>
</dbReference>
<proteinExistence type="inferred from homology"/>
<dbReference type="GO" id="GO:0033499">
    <property type="term" value="P:galactose catabolic process via UDP-galactose, Leloir pathway"/>
    <property type="evidence" value="ECO:0007669"/>
    <property type="project" value="TreeGrafter"/>
</dbReference>
<dbReference type="PANTHER" id="PTHR10091:SF49">
    <property type="entry name" value="ALDOSE 1-EPIMERASE"/>
    <property type="match status" value="1"/>
</dbReference>
<dbReference type="PIRSF" id="PIRSF005096">
    <property type="entry name" value="GALM"/>
    <property type="match status" value="1"/>
</dbReference>
<keyword evidence="4 5" id="KW-0119">Carbohydrate metabolism</keyword>
<dbReference type="EMBL" id="BMKB01000001">
    <property type="protein sequence ID" value="GGA37852.1"/>
    <property type="molecule type" value="Genomic_DNA"/>
</dbReference>
<evidence type="ECO:0000256" key="7">
    <source>
        <dbReference type="PIRSR" id="PIRSR005096-2"/>
    </source>
</evidence>
<feature type="active site" description="Proton donor" evidence="6">
    <location>
        <position position="175"/>
    </location>
</feature>
<dbReference type="AlphaFoldDB" id="A0A916VUN4"/>
<name>A0A916VUN4_9HYPH</name>
<comment type="catalytic activity">
    <reaction evidence="5">
        <text>alpha-D-glucose = beta-D-glucose</text>
        <dbReference type="Rhea" id="RHEA:10264"/>
        <dbReference type="ChEBI" id="CHEBI:15903"/>
        <dbReference type="ChEBI" id="CHEBI:17925"/>
        <dbReference type="EC" id="5.1.3.3"/>
    </reaction>
</comment>
<sequence>MAIKIENFGRFDGKSVEQAWLEGEDGIKVALINWGVTVRDWRVPVAGTPRSIVLGFETFDPYPAHSPHFGSLAGRVANRIAGATFTLDGKTYAVSANEAGSCLHGGTEGLGRQVWEMEPDSATNSVKFSHFSPDGHMGFPGNVTFEAIYRLEGRTLSLELSAMPDRPTPVSLVQHQYFNLGTTDDVLGHKVQIDASAYSAVDDNLLPTGALLPVSGTQYDLREARTLRDENGEAIDYDINLALETGRDLDRPVAKVTSPENDLTLKLFTDRPGVQLYNGVWTDCPVPGLGGKRYGKHSGLCLEDQMFPGALAHAHFPSIVVTPDRPYRHFSAFELE</sequence>
<dbReference type="InterPro" id="IPR008183">
    <property type="entry name" value="Aldose_1/G6P_1-epimerase"/>
</dbReference>
<evidence type="ECO:0000256" key="4">
    <source>
        <dbReference type="ARBA" id="ARBA00023277"/>
    </source>
</evidence>
<dbReference type="PANTHER" id="PTHR10091">
    <property type="entry name" value="ALDOSE-1-EPIMERASE"/>
    <property type="match status" value="1"/>
</dbReference>
<dbReference type="Gene3D" id="2.70.98.10">
    <property type="match status" value="1"/>
</dbReference>
<dbReference type="InterPro" id="IPR015443">
    <property type="entry name" value="Aldose_1-epimerase"/>
</dbReference>
<comment type="similarity">
    <text evidence="2 5">Belongs to the aldose epimerase family.</text>
</comment>
<organism evidence="9 10">
    <name type="scientific">Pelagibacterium lentulum</name>
    <dbReference type="NCBI Taxonomy" id="2029865"/>
    <lineage>
        <taxon>Bacteria</taxon>
        <taxon>Pseudomonadati</taxon>
        <taxon>Pseudomonadota</taxon>
        <taxon>Alphaproteobacteria</taxon>
        <taxon>Hyphomicrobiales</taxon>
        <taxon>Devosiaceae</taxon>
        <taxon>Pelagibacterium</taxon>
    </lineage>
</organism>
<dbReference type="OrthoDB" id="9779408at2"/>
<dbReference type="CDD" id="cd09019">
    <property type="entry name" value="galactose_mutarotase_like"/>
    <property type="match status" value="1"/>
</dbReference>
<evidence type="ECO:0000313" key="9">
    <source>
        <dbReference type="EMBL" id="GGA37852.1"/>
    </source>
</evidence>
<keyword evidence="3 5" id="KW-0413">Isomerase</keyword>
<gene>
    <name evidence="9" type="primary">galM</name>
    <name evidence="9" type="ORF">GCM10011499_04030</name>
</gene>
<accession>A0A916VUN4</accession>
<feature type="active site" description="Proton acceptor" evidence="6">
    <location>
        <position position="303"/>
    </location>
</feature>
<evidence type="ECO:0000256" key="5">
    <source>
        <dbReference type="PIRNR" id="PIRNR005096"/>
    </source>
</evidence>
<dbReference type="RefSeq" id="WP_127073545.1">
    <property type="nucleotide sequence ID" value="NZ_BMKB01000001.1"/>
</dbReference>
<evidence type="ECO:0000313" key="10">
    <source>
        <dbReference type="Proteomes" id="UP000596977"/>
    </source>
</evidence>
<keyword evidence="10" id="KW-1185">Reference proteome</keyword>
<feature type="binding site" evidence="8">
    <location>
        <begin position="175"/>
        <end position="177"/>
    </location>
    <ligand>
        <name>beta-D-galactose</name>
        <dbReference type="ChEBI" id="CHEBI:27667"/>
    </ligand>
</feature>
<dbReference type="Proteomes" id="UP000596977">
    <property type="component" value="Unassembled WGS sequence"/>
</dbReference>
<evidence type="ECO:0000256" key="3">
    <source>
        <dbReference type="ARBA" id="ARBA00023235"/>
    </source>
</evidence>
<evidence type="ECO:0000256" key="2">
    <source>
        <dbReference type="ARBA" id="ARBA00006206"/>
    </source>
</evidence>
<comment type="pathway">
    <text evidence="1 5">Carbohydrate metabolism; hexose metabolism.</text>
</comment>
<protein>
    <recommendedName>
        <fullName evidence="5">Aldose 1-epimerase</fullName>
        <ecNumber evidence="5">5.1.3.3</ecNumber>
    </recommendedName>
</protein>
<evidence type="ECO:0000256" key="1">
    <source>
        <dbReference type="ARBA" id="ARBA00005028"/>
    </source>
</evidence>